<feature type="transmembrane region" description="Helical" evidence="1">
    <location>
        <begin position="155"/>
        <end position="178"/>
    </location>
</feature>
<name>A0A1T4LKF3_9FIRM</name>
<feature type="transmembrane region" description="Helical" evidence="1">
    <location>
        <begin position="123"/>
        <end position="149"/>
    </location>
</feature>
<reference evidence="3" key="1">
    <citation type="submission" date="2017-02" db="EMBL/GenBank/DDBJ databases">
        <authorList>
            <person name="Varghese N."/>
            <person name="Submissions S."/>
        </authorList>
    </citation>
    <scope>NUCLEOTIDE SEQUENCE [LARGE SCALE GENOMIC DNA]</scope>
    <source>
        <strain evidence="3">ATCC 25662</strain>
    </source>
</reference>
<organism evidence="2 3">
    <name type="scientific">Anaerorhabdus furcosa</name>
    <dbReference type="NCBI Taxonomy" id="118967"/>
    <lineage>
        <taxon>Bacteria</taxon>
        <taxon>Bacillati</taxon>
        <taxon>Bacillota</taxon>
        <taxon>Erysipelotrichia</taxon>
        <taxon>Erysipelotrichales</taxon>
        <taxon>Erysipelotrichaceae</taxon>
        <taxon>Anaerorhabdus</taxon>
    </lineage>
</organism>
<evidence type="ECO:0000313" key="2">
    <source>
        <dbReference type="EMBL" id="SJZ55209.1"/>
    </source>
</evidence>
<evidence type="ECO:0000256" key="1">
    <source>
        <dbReference type="SAM" id="Phobius"/>
    </source>
</evidence>
<feature type="transmembrane region" description="Helical" evidence="1">
    <location>
        <begin position="190"/>
        <end position="207"/>
    </location>
</feature>
<dbReference type="Pfam" id="PF12679">
    <property type="entry name" value="ABC2_membrane_2"/>
    <property type="match status" value="1"/>
</dbReference>
<dbReference type="GO" id="GO:0140359">
    <property type="term" value="F:ABC-type transporter activity"/>
    <property type="evidence" value="ECO:0007669"/>
    <property type="project" value="InterPro"/>
</dbReference>
<evidence type="ECO:0000313" key="3">
    <source>
        <dbReference type="Proteomes" id="UP000243297"/>
    </source>
</evidence>
<dbReference type="STRING" id="118967.SAMN02745191_0933"/>
<keyword evidence="1" id="KW-1133">Transmembrane helix</keyword>
<sequence length="263" mass="30244">MNIYLFELKNQWKNTTGWIIIFSVLMFVLCMGVYPIFNNSLQDIVAVISKMPAEFTKAFSFDLNSMVDFGGYYEFIFAYFSLMGAVMASSISLSIFAREKKVKCTDFLLTKPISRQWIFTSKFLSGLTLIAIFNIIYMVLSCIFGIYFGKSLEEMILASSMMFLTQFFYYNLGILVAIFSKKIRSVSNTASVLGFIGFILSALYNILEIKGMRFLAPLKYFDPIQFFTTTSNEYMYMLTGIFLLILFLFVSYAKFNQEDVKAV</sequence>
<accession>A0A1T4LKF3</accession>
<keyword evidence="3" id="KW-1185">Reference proteome</keyword>
<dbReference type="RefSeq" id="WP_078711359.1">
    <property type="nucleotide sequence ID" value="NZ_FUWY01000002.1"/>
</dbReference>
<dbReference type="PANTHER" id="PTHR43471">
    <property type="entry name" value="ABC TRANSPORTER PERMEASE"/>
    <property type="match status" value="1"/>
</dbReference>
<protein>
    <submittedName>
        <fullName evidence="2">ABC-2 family transporter protein</fullName>
    </submittedName>
</protein>
<dbReference type="OrthoDB" id="9800309at2"/>
<dbReference type="GO" id="GO:0005886">
    <property type="term" value="C:plasma membrane"/>
    <property type="evidence" value="ECO:0007669"/>
    <property type="project" value="UniProtKB-SubCell"/>
</dbReference>
<dbReference type="EMBL" id="FUWY01000002">
    <property type="protein sequence ID" value="SJZ55209.1"/>
    <property type="molecule type" value="Genomic_DNA"/>
</dbReference>
<feature type="transmembrane region" description="Helical" evidence="1">
    <location>
        <begin position="16"/>
        <end position="37"/>
    </location>
</feature>
<feature type="transmembrane region" description="Helical" evidence="1">
    <location>
        <begin position="76"/>
        <end position="97"/>
    </location>
</feature>
<gene>
    <name evidence="2" type="ORF">SAMN02745191_0933</name>
</gene>
<keyword evidence="1" id="KW-0472">Membrane</keyword>
<dbReference type="Proteomes" id="UP000243297">
    <property type="component" value="Unassembled WGS sequence"/>
</dbReference>
<feature type="transmembrane region" description="Helical" evidence="1">
    <location>
        <begin position="234"/>
        <end position="253"/>
    </location>
</feature>
<dbReference type="AlphaFoldDB" id="A0A1T4LKF3"/>
<proteinExistence type="predicted"/>
<keyword evidence="1" id="KW-0812">Transmembrane</keyword>